<dbReference type="AlphaFoldDB" id="A0A2U3ECY6"/>
<feature type="region of interest" description="Disordered" evidence="1">
    <location>
        <begin position="115"/>
        <end position="163"/>
    </location>
</feature>
<evidence type="ECO:0008006" key="6">
    <source>
        <dbReference type="Google" id="ProtNLM"/>
    </source>
</evidence>
<keyword evidence="2" id="KW-0812">Transmembrane</keyword>
<keyword evidence="3" id="KW-0732">Signal</keyword>
<keyword evidence="2" id="KW-1133">Transmembrane helix</keyword>
<keyword evidence="2" id="KW-0472">Membrane</keyword>
<feature type="chain" id="PRO_5015725461" description="CFEM domain-containing protein" evidence="3">
    <location>
        <begin position="18"/>
        <end position="196"/>
    </location>
</feature>
<name>A0A2U3ECY6_PURLI</name>
<organism evidence="4 5">
    <name type="scientific">Purpureocillium lilacinum</name>
    <name type="common">Paecilomyces lilacinus</name>
    <dbReference type="NCBI Taxonomy" id="33203"/>
    <lineage>
        <taxon>Eukaryota</taxon>
        <taxon>Fungi</taxon>
        <taxon>Dikarya</taxon>
        <taxon>Ascomycota</taxon>
        <taxon>Pezizomycotina</taxon>
        <taxon>Sordariomycetes</taxon>
        <taxon>Hypocreomycetidae</taxon>
        <taxon>Hypocreales</taxon>
        <taxon>Ophiocordycipitaceae</taxon>
        <taxon>Purpureocillium</taxon>
    </lineage>
</organism>
<evidence type="ECO:0000313" key="4">
    <source>
        <dbReference type="EMBL" id="PWI72369.1"/>
    </source>
</evidence>
<evidence type="ECO:0000256" key="2">
    <source>
        <dbReference type="SAM" id="Phobius"/>
    </source>
</evidence>
<evidence type="ECO:0000313" key="5">
    <source>
        <dbReference type="Proteomes" id="UP000245956"/>
    </source>
</evidence>
<feature type="signal peptide" evidence="3">
    <location>
        <begin position="1"/>
        <end position="17"/>
    </location>
</feature>
<dbReference type="EMBL" id="LCWV01000006">
    <property type="protein sequence ID" value="PWI72369.1"/>
    <property type="molecule type" value="Genomic_DNA"/>
</dbReference>
<proteinExistence type="predicted"/>
<feature type="transmembrane region" description="Helical" evidence="2">
    <location>
        <begin position="173"/>
        <end position="195"/>
    </location>
</feature>
<comment type="caution">
    <text evidence="4">The sequence shown here is derived from an EMBL/GenBank/DDBJ whole genome shotgun (WGS) entry which is preliminary data.</text>
</comment>
<sequence>MLVFCVIILSCTATCLADLAFPAAELLVERAPSFGGFALIADPCPADLTKFNNCVAAVNAAPACAADGWVLWKSNTGYFCCLPNQVGIKVAAAVGSCVPSNVPVPLTQSATKVPAAGATSSTGQTTLSHASTATTTTLPTGASVTTAPTTPTGTTATPASPTPTVGGATSLNFWGSGGTAAVIVGFVAAGFLACAL</sequence>
<evidence type="ECO:0000256" key="1">
    <source>
        <dbReference type="SAM" id="MobiDB-lite"/>
    </source>
</evidence>
<dbReference type="Proteomes" id="UP000245956">
    <property type="component" value="Unassembled WGS sequence"/>
</dbReference>
<evidence type="ECO:0000256" key="3">
    <source>
        <dbReference type="SAM" id="SignalP"/>
    </source>
</evidence>
<gene>
    <name evidence="4" type="ORF">PCL_10992</name>
</gene>
<accession>A0A2U3ECY6</accession>
<reference evidence="4 5" key="1">
    <citation type="journal article" date="2016" name="Front. Microbiol.">
        <title>Genome and transcriptome sequences reveal the specific parasitism of the nematophagous Purpureocillium lilacinum 36-1.</title>
        <authorList>
            <person name="Xie J."/>
            <person name="Li S."/>
            <person name="Mo C."/>
            <person name="Xiao X."/>
            <person name="Peng D."/>
            <person name="Wang G."/>
            <person name="Xiao Y."/>
        </authorList>
    </citation>
    <scope>NUCLEOTIDE SEQUENCE [LARGE SCALE GENOMIC DNA]</scope>
    <source>
        <strain evidence="4 5">36-1</strain>
    </source>
</reference>
<protein>
    <recommendedName>
        <fullName evidence="6">CFEM domain-containing protein</fullName>
    </recommendedName>
</protein>